<name>A0A347VNN3_9HELI</name>
<keyword evidence="2" id="KW-0812">Transmembrane</keyword>
<dbReference type="EMBL" id="JRMP02000025">
    <property type="protein sequence ID" value="TLD91995.1"/>
    <property type="molecule type" value="Genomic_DNA"/>
</dbReference>
<accession>A0A347VNN3</accession>
<feature type="transmembrane region" description="Helical" evidence="2">
    <location>
        <begin position="236"/>
        <end position="260"/>
    </location>
</feature>
<dbReference type="OrthoDB" id="5331136at2"/>
<keyword evidence="4" id="KW-1185">Reference proteome</keyword>
<reference evidence="3 4" key="1">
    <citation type="journal article" date="2014" name="Genome Announc.">
        <title>Draft genome sequences of eight enterohepatic helicobacter species isolated from both laboratory and wild rodents.</title>
        <authorList>
            <person name="Sheh A."/>
            <person name="Shen Z."/>
            <person name="Fox J.G."/>
        </authorList>
    </citation>
    <scope>NUCLEOTIDE SEQUENCE [LARGE SCALE GENOMIC DNA]</scope>
    <source>
        <strain evidence="3 4">MIT 97-6194</strain>
    </source>
</reference>
<evidence type="ECO:0000313" key="4">
    <source>
        <dbReference type="Proteomes" id="UP000029714"/>
    </source>
</evidence>
<protein>
    <submittedName>
        <fullName evidence="3">Uncharacterized protein</fullName>
    </submittedName>
</protein>
<evidence type="ECO:0000256" key="1">
    <source>
        <dbReference type="SAM" id="Coils"/>
    </source>
</evidence>
<keyword evidence="2" id="KW-1133">Transmembrane helix</keyword>
<dbReference type="AlphaFoldDB" id="A0A347VNN3"/>
<proteinExistence type="predicted"/>
<sequence>MGNKNNTDIKHTITINNISQANSSQDIVDSIKRFLKRAKDKQLDIKIITPTDFIAERLYKDFNDYIDNSKVNTFCFYSVKLDYLLSNTYKQQRKKWQSKLNITYINKADENPLEIFIDKISKQAKDEQYNFFGDIALLDYKNAYIPQKTTKNFNDIKDTDSIGIRFIKEFFIDLMDRVTNYYKTYIEDKKEQQTKLKDIKTKLMNARNEILKNLSNTEQNTIDDERRAALLVALKVGICIVGVCLSLGSGGVFIVLALSLGATSLIREIYDISKELNELENNRYYRAVAVPILTAFFKDISDVLAICFVESNIFMLLDSDGNFVDLAGLESKFFIQEKSFNITPKLNQIIQGKYHGNIQNIIDILTQKKPFTINDNNEYSSMCISPLNIDSNTTSPAYNLFSKLAKSYTNFVYITHPNFTSTMLSLAIKEKNITTQSSKNYITLTPPPNKEKAGSMQQAIKTLDIQIQGRPEPPKLQIQKPTQDYSGYIHDDMTLDNIFLYISPFVKINQTKKGEYKDNKLLSNDDREYIQSFMLQDENIESIKTLQKTFIKEHIEYYKFLFDSIKYEEYTSNDYFAFDKKKYVYTTENIFLKALLLYYLEEDGAEIKKGWFVKFYAKTSNIETTLQDNKTIFLLKDNKTQEINLIYLKNQIKEAINAYKNNENNDCEIKLTKNIILHPFSQDINKLSLAFISNSIKEQYINFSDNNLNKALPLIMQSIAENILTNLLPTTKVFFADTQSKTIEAISILFITFAFALYVAQKEGKFILSLLSVATNTNLAIIIKNATLETLQTAFNYKKDSIKISNNIKKNTQINNLLNQIDIKTLSKDNTIKLDRAGNKLIINKENNHIKLIIIDNNNKQIKQPTYITIQANNTQTKNTIAKTMGIEMAKQISFAVILSIADSIFTNIIKSLFKTDSKTLLEKYNILESKLHNIHNAPLLMDNNTFFTYPMAIDSRMIIYNFAYGLFGGNLSTGGLEISPNILLYAALQKRTMKGNITNQSAFTRQEIIKQILAFIIPDELRGGLQDKDFYENMLRMDISSGIELKQKYKLDYNNKQLQGKIDKIIESYKLNKKQCKKQDIIFNPQANQSTNIIVDSYNFCIDYLADMIDNKPKTTHTRKFVESIRNIAKNNILAIYEGVAETNKVGEPKIFGRIATTIIQKDGLYLG</sequence>
<comment type="caution">
    <text evidence="3">The sequence shown here is derived from an EMBL/GenBank/DDBJ whole genome shotgun (WGS) entry which is preliminary data.</text>
</comment>
<reference evidence="3 4" key="2">
    <citation type="journal article" date="2016" name="Infect. Immun.">
        <title>Helicobacter saguini, a Novel Helicobacter Isolated from Cotton-Top Tamarins with Ulcerative Colitis, Has Proinflammatory Properties and Induces Typhlocolitis and Dysplasia in Gnotobiotic IL-10-/- Mice.</title>
        <authorList>
            <person name="Shen Z."/>
            <person name="Mannion A."/>
            <person name="Whary M.T."/>
            <person name="Muthupalani S."/>
            <person name="Sheh A."/>
            <person name="Feng Y."/>
            <person name="Gong G."/>
            <person name="Vandamme P."/>
            <person name="Holcombe H.R."/>
            <person name="Paster B.J."/>
            <person name="Fox J.G."/>
        </authorList>
    </citation>
    <scope>NUCLEOTIDE SEQUENCE [LARGE SCALE GENOMIC DNA]</scope>
    <source>
        <strain evidence="3 4">MIT 97-6194</strain>
    </source>
</reference>
<keyword evidence="2" id="KW-0472">Membrane</keyword>
<gene>
    <name evidence="3" type="ORF">LS64_011085</name>
</gene>
<dbReference type="RefSeq" id="WP_034572601.1">
    <property type="nucleotide sequence ID" value="NZ_JRMP02000025.1"/>
</dbReference>
<evidence type="ECO:0000313" key="3">
    <source>
        <dbReference type="EMBL" id="TLD91995.1"/>
    </source>
</evidence>
<organism evidence="3 4">
    <name type="scientific">Helicobacter saguini</name>
    <dbReference type="NCBI Taxonomy" id="1548018"/>
    <lineage>
        <taxon>Bacteria</taxon>
        <taxon>Pseudomonadati</taxon>
        <taxon>Campylobacterota</taxon>
        <taxon>Epsilonproteobacteria</taxon>
        <taxon>Campylobacterales</taxon>
        <taxon>Helicobacteraceae</taxon>
        <taxon>Helicobacter</taxon>
    </lineage>
</organism>
<feature type="coiled-coil region" evidence="1">
    <location>
        <begin position="189"/>
        <end position="220"/>
    </location>
</feature>
<evidence type="ECO:0000256" key="2">
    <source>
        <dbReference type="SAM" id="Phobius"/>
    </source>
</evidence>
<keyword evidence="1" id="KW-0175">Coiled coil</keyword>
<dbReference type="Proteomes" id="UP000029714">
    <property type="component" value="Unassembled WGS sequence"/>
</dbReference>